<protein>
    <submittedName>
        <fullName evidence="2">DUF4255 domain-containing protein</fullName>
    </submittedName>
</protein>
<proteinExistence type="predicted"/>
<evidence type="ECO:0000259" key="1">
    <source>
        <dbReference type="Pfam" id="PF14065"/>
    </source>
</evidence>
<comment type="caution">
    <text evidence="2">The sequence shown here is derived from an EMBL/GenBank/DDBJ whole genome shotgun (WGS) entry which is preliminary data.</text>
</comment>
<sequence>MAAADTSRAIGSVTLLLRDHLIRRGFDVSVGRPEEAASNNGGPKLNLFLYEVAFDAHMRNVELRRGDPPPLWLILKYLLTAFDESEDSDSAAAHELLGGGLSVLQELSILRLVAPVIPSVQAALQDNPEALTLGFDEGSVDLLSKLMQGGDERYRLSMAFQVRPVMIIPPGPTSSSLLVGVDYTTAPNTVIGIDGVSIDVAPTMGPVLARVAPAAFEAGTTIELFGDNLHGANIEVALGERQLTITDRQPDRLQVTVEGSPGTPIADGTSLSAGELGLTVQRRLSPTRVRSSNVQLARLLPTVASATMVGTDLRVTGRLLGHGPAEPNTDDVVVVLFKDDGSVQRLFDVVAPASTQSQLTVPGVGAAGLPAGTYLVIVKVNNQQARFSPQVVLP</sequence>
<dbReference type="Pfam" id="PF14065">
    <property type="entry name" value="Pvc16_N"/>
    <property type="match status" value="1"/>
</dbReference>
<gene>
    <name evidence="2" type="ORF">LXT13_15430</name>
</gene>
<evidence type="ECO:0000313" key="2">
    <source>
        <dbReference type="EMBL" id="MCE4555799.1"/>
    </source>
</evidence>
<dbReference type="InterPro" id="IPR025351">
    <property type="entry name" value="Pvc16_N"/>
</dbReference>
<evidence type="ECO:0000313" key="3">
    <source>
        <dbReference type="Proteomes" id="UP001200741"/>
    </source>
</evidence>
<reference evidence="2 3" key="1">
    <citation type="submission" date="2021-12" db="EMBL/GenBank/DDBJ databases">
        <title>Genome seq of P8.</title>
        <authorList>
            <person name="Seo T."/>
        </authorList>
    </citation>
    <scope>NUCLEOTIDE SEQUENCE [LARGE SCALE GENOMIC DNA]</scope>
    <source>
        <strain evidence="2 3">P8</strain>
    </source>
</reference>
<accession>A0ABS8XSV9</accession>
<dbReference type="EMBL" id="JAJTWU010000006">
    <property type="protein sequence ID" value="MCE4555799.1"/>
    <property type="molecule type" value="Genomic_DNA"/>
</dbReference>
<name>A0ABS8XSV9_9BURK</name>
<dbReference type="RefSeq" id="WP_233372854.1">
    <property type="nucleotide sequence ID" value="NZ_JAJTWU010000006.1"/>
</dbReference>
<organism evidence="2 3">
    <name type="scientific">Pelomonas cellulosilytica</name>
    <dbReference type="NCBI Taxonomy" id="2906762"/>
    <lineage>
        <taxon>Bacteria</taxon>
        <taxon>Pseudomonadati</taxon>
        <taxon>Pseudomonadota</taxon>
        <taxon>Betaproteobacteria</taxon>
        <taxon>Burkholderiales</taxon>
        <taxon>Sphaerotilaceae</taxon>
        <taxon>Roseateles</taxon>
    </lineage>
</organism>
<feature type="domain" description="Pvc16 N-terminal" evidence="1">
    <location>
        <begin position="15"/>
        <end position="179"/>
    </location>
</feature>
<dbReference type="Proteomes" id="UP001200741">
    <property type="component" value="Unassembled WGS sequence"/>
</dbReference>
<keyword evidence="3" id="KW-1185">Reference proteome</keyword>